<dbReference type="EMBL" id="JACSEA010000007">
    <property type="protein sequence ID" value="KAF7396564.1"/>
    <property type="molecule type" value="Genomic_DNA"/>
</dbReference>
<dbReference type="PANTHER" id="PTHR10334">
    <property type="entry name" value="CYSTEINE-RICH SECRETORY PROTEIN-RELATED"/>
    <property type="match status" value="1"/>
</dbReference>
<dbReference type="Proteomes" id="UP000614350">
    <property type="component" value="Unassembled WGS sequence"/>
</dbReference>
<accession>A0A834JXN4</accession>
<dbReference type="InterPro" id="IPR018244">
    <property type="entry name" value="Allrgn_V5/Tpx1_CS"/>
</dbReference>
<evidence type="ECO:0000313" key="11">
    <source>
        <dbReference type="Proteomes" id="UP000614350"/>
    </source>
</evidence>
<comment type="subcellular location">
    <subcellularLocation>
        <location evidence="1">Secreted</location>
    </subcellularLocation>
</comment>
<evidence type="ECO:0000256" key="5">
    <source>
        <dbReference type="ARBA" id="ARBA00023157"/>
    </source>
</evidence>
<evidence type="ECO:0000256" key="6">
    <source>
        <dbReference type="ARBA" id="ARBA00032745"/>
    </source>
</evidence>
<feature type="domain" description="SCP" evidence="9">
    <location>
        <begin position="47"/>
        <end position="200"/>
    </location>
</feature>
<dbReference type="InterPro" id="IPR002413">
    <property type="entry name" value="V5_allergen-like"/>
</dbReference>
<organism evidence="10 11">
    <name type="scientific">Vespula vulgaris</name>
    <name type="common">Yellow jacket</name>
    <name type="synonym">Wasp</name>
    <dbReference type="NCBI Taxonomy" id="7454"/>
    <lineage>
        <taxon>Eukaryota</taxon>
        <taxon>Metazoa</taxon>
        <taxon>Ecdysozoa</taxon>
        <taxon>Arthropoda</taxon>
        <taxon>Hexapoda</taxon>
        <taxon>Insecta</taxon>
        <taxon>Pterygota</taxon>
        <taxon>Neoptera</taxon>
        <taxon>Endopterygota</taxon>
        <taxon>Hymenoptera</taxon>
        <taxon>Apocrita</taxon>
        <taxon>Aculeata</taxon>
        <taxon>Vespoidea</taxon>
        <taxon>Vespidae</taxon>
        <taxon>Vespinae</taxon>
        <taxon>Vespula</taxon>
    </lineage>
</organism>
<dbReference type="SMART" id="SM00198">
    <property type="entry name" value="SCP"/>
    <property type="match status" value="1"/>
</dbReference>
<dbReference type="Gene3D" id="3.40.33.10">
    <property type="entry name" value="CAP"/>
    <property type="match status" value="1"/>
</dbReference>
<dbReference type="Pfam" id="PF00188">
    <property type="entry name" value="CAP"/>
    <property type="match status" value="1"/>
</dbReference>
<evidence type="ECO:0000256" key="1">
    <source>
        <dbReference type="ARBA" id="ARBA00004613"/>
    </source>
</evidence>
<evidence type="ECO:0000256" key="7">
    <source>
        <dbReference type="ARBA" id="ARBA00033380"/>
    </source>
</evidence>
<proteinExistence type="inferred from homology"/>
<comment type="similarity">
    <text evidence="2">Belongs to the CRISP family. Venom allergen 5-like subfamily.</text>
</comment>
<keyword evidence="8" id="KW-0732">Signal</keyword>
<evidence type="ECO:0000259" key="9">
    <source>
        <dbReference type="SMART" id="SM00198"/>
    </source>
</evidence>
<feature type="chain" id="PRO_5032820063" description="Venom allergen 5" evidence="8">
    <location>
        <begin position="32"/>
        <end position="241"/>
    </location>
</feature>
<dbReference type="GO" id="GO:0005576">
    <property type="term" value="C:extracellular region"/>
    <property type="evidence" value="ECO:0007669"/>
    <property type="project" value="UniProtKB-SubCell"/>
</dbReference>
<dbReference type="CDD" id="cd05380">
    <property type="entry name" value="CAP_euk"/>
    <property type="match status" value="1"/>
</dbReference>
<name>A0A834JXN4_VESVU</name>
<feature type="signal peptide" evidence="8">
    <location>
        <begin position="1"/>
        <end position="31"/>
    </location>
</feature>
<dbReference type="InterPro" id="IPR014044">
    <property type="entry name" value="CAP_dom"/>
</dbReference>
<evidence type="ECO:0000256" key="2">
    <source>
        <dbReference type="ARBA" id="ARBA00009169"/>
    </source>
</evidence>
<dbReference type="PROSITE" id="PS01009">
    <property type="entry name" value="CRISP_1"/>
    <property type="match status" value="1"/>
</dbReference>
<evidence type="ECO:0000256" key="4">
    <source>
        <dbReference type="ARBA" id="ARBA00022525"/>
    </source>
</evidence>
<dbReference type="AlphaFoldDB" id="A0A834JXN4"/>
<dbReference type="InterPro" id="IPR001283">
    <property type="entry name" value="CRISP-related"/>
</dbReference>
<keyword evidence="5" id="KW-1015">Disulfide bond</keyword>
<dbReference type="InterPro" id="IPR035940">
    <property type="entry name" value="CAP_sf"/>
</dbReference>
<evidence type="ECO:0000256" key="8">
    <source>
        <dbReference type="SAM" id="SignalP"/>
    </source>
</evidence>
<reference evidence="10" key="1">
    <citation type="journal article" date="2020" name="G3 (Bethesda)">
        <title>High-Quality Assemblies for Three Invasive Social Wasps from the &lt;i&gt;Vespula&lt;/i&gt; Genus.</title>
        <authorList>
            <person name="Harrop T.W.R."/>
            <person name="Guhlin J."/>
            <person name="McLaughlin G.M."/>
            <person name="Permina E."/>
            <person name="Stockwell P."/>
            <person name="Gilligan J."/>
            <person name="Le Lec M.F."/>
            <person name="Gruber M.A.M."/>
            <person name="Quinn O."/>
            <person name="Lovegrove M."/>
            <person name="Duncan E.J."/>
            <person name="Remnant E.J."/>
            <person name="Van Eeckhoven J."/>
            <person name="Graham B."/>
            <person name="Knapp R.A."/>
            <person name="Langford K.W."/>
            <person name="Kronenberg Z."/>
            <person name="Press M.O."/>
            <person name="Eacker S.M."/>
            <person name="Wilson-Rankin E.E."/>
            <person name="Purcell J."/>
            <person name="Lester P.J."/>
            <person name="Dearden P.K."/>
        </authorList>
    </citation>
    <scope>NUCLEOTIDE SEQUENCE</scope>
    <source>
        <strain evidence="10">Marl-1</strain>
    </source>
</reference>
<dbReference type="PRINTS" id="PR00838">
    <property type="entry name" value="V5ALLERGEN"/>
</dbReference>
<protein>
    <recommendedName>
        <fullName evidence="3">Venom allergen 5</fullName>
    </recommendedName>
    <alternativeName>
        <fullName evidence="7">Antigen 5</fullName>
    </alternativeName>
    <alternativeName>
        <fullName evidence="6">Cysteine-rich venom protein</fullName>
    </alternativeName>
</protein>
<gene>
    <name evidence="10" type="ORF">HZH66_007426</name>
</gene>
<dbReference type="SUPFAM" id="SSF55797">
    <property type="entry name" value="PR-1-like"/>
    <property type="match status" value="1"/>
</dbReference>
<dbReference type="PRINTS" id="PR00837">
    <property type="entry name" value="V5TPXLIKE"/>
</dbReference>
<sequence>MHSRLGQNFCRSTMQFAVLFFLLMSFDKVQANCTGKKILRSGRISCEEKQIILDEHNRLRQLVALGQIHGQPGAANMMEMLWDDELADVAQKWADSCAETHDNYRNVRRFAVGQNIARTWTTRPPGPYDSEPNWRRQISGWFNEVQHYHTGYSKTTGHYTQLVWSDTFLIGCGYSFYYDPAKGYTKNYVCNYGPSGNIIGYQPYQSGQPACSNYGMIYSNRYSGLCSRGNYYHLGALCVYG</sequence>
<evidence type="ECO:0000256" key="3">
    <source>
        <dbReference type="ARBA" id="ARBA00016041"/>
    </source>
</evidence>
<comment type="caution">
    <text evidence="10">The sequence shown here is derived from an EMBL/GenBank/DDBJ whole genome shotgun (WGS) entry which is preliminary data.</text>
</comment>
<keyword evidence="4" id="KW-0964">Secreted</keyword>
<keyword evidence="11" id="KW-1185">Reference proteome</keyword>
<evidence type="ECO:0000313" key="10">
    <source>
        <dbReference type="EMBL" id="KAF7396564.1"/>
    </source>
</evidence>